<accession>A0A3E5EWK4</accession>
<proteinExistence type="predicted"/>
<organism evidence="2 3">
    <name type="scientific">Dorea formicigenerans</name>
    <dbReference type="NCBI Taxonomy" id="39486"/>
    <lineage>
        <taxon>Bacteria</taxon>
        <taxon>Bacillati</taxon>
        <taxon>Bacillota</taxon>
        <taxon>Clostridia</taxon>
        <taxon>Lachnospirales</taxon>
        <taxon>Lachnospiraceae</taxon>
        <taxon>Dorea</taxon>
    </lineage>
</organism>
<evidence type="ECO:0000259" key="1">
    <source>
        <dbReference type="PROSITE" id="PS50943"/>
    </source>
</evidence>
<dbReference type="Pfam" id="PF13443">
    <property type="entry name" value="HTH_26"/>
    <property type="match status" value="1"/>
</dbReference>
<dbReference type="GO" id="GO:0003677">
    <property type="term" value="F:DNA binding"/>
    <property type="evidence" value="ECO:0007669"/>
    <property type="project" value="InterPro"/>
</dbReference>
<dbReference type="Gene3D" id="1.10.260.40">
    <property type="entry name" value="lambda repressor-like DNA-binding domains"/>
    <property type="match status" value="1"/>
</dbReference>
<sequence>MISYEPLWDTLRQKHISQYQLIKKYGFSSGQLSRLRRNQYVSTHTLEVLCQILDCKIEDIIVYRR</sequence>
<evidence type="ECO:0000313" key="3">
    <source>
        <dbReference type="Proteomes" id="UP000260841"/>
    </source>
</evidence>
<protein>
    <submittedName>
        <fullName evidence="2">XRE family transcriptional regulator</fullName>
    </submittedName>
</protein>
<dbReference type="InterPro" id="IPR001387">
    <property type="entry name" value="Cro/C1-type_HTH"/>
</dbReference>
<name>A0A3E5EWK4_9FIRM</name>
<dbReference type="Proteomes" id="UP000260841">
    <property type="component" value="Unassembled WGS sequence"/>
</dbReference>
<dbReference type="RefSeq" id="WP_117605996.1">
    <property type="nucleotide sequence ID" value="NZ_QSVB01000002.1"/>
</dbReference>
<dbReference type="SUPFAM" id="SSF47413">
    <property type="entry name" value="lambda repressor-like DNA-binding domains"/>
    <property type="match status" value="1"/>
</dbReference>
<dbReference type="AlphaFoldDB" id="A0A3E5EWK4"/>
<dbReference type="CDD" id="cd00093">
    <property type="entry name" value="HTH_XRE"/>
    <property type="match status" value="1"/>
</dbReference>
<dbReference type="InterPro" id="IPR010982">
    <property type="entry name" value="Lambda_DNA-bd_dom_sf"/>
</dbReference>
<gene>
    <name evidence="2" type="ORF">DXB36_03260</name>
</gene>
<reference evidence="2 3" key="1">
    <citation type="submission" date="2018-08" db="EMBL/GenBank/DDBJ databases">
        <title>A genome reference for cultivated species of the human gut microbiota.</title>
        <authorList>
            <person name="Zou Y."/>
            <person name="Xue W."/>
            <person name="Luo G."/>
        </authorList>
    </citation>
    <scope>NUCLEOTIDE SEQUENCE [LARGE SCALE GENOMIC DNA]</scope>
    <source>
        <strain evidence="2 3">OM03-2</strain>
    </source>
</reference>
<feature type="domain" description="HTH cro/C1-type" evidence="1">
    <location>
        <begin position="13"/>
        <end position="60"/>
    </location>
</feature>
<dbReference type="EMBL" id="QSVB01000002">
    <property type="protein sequence ID" value="RGN93345.1"/>
    <property type="molecule type" value="Genomic_DNA"/>
</dbReference>
<evidence type="ECO:0000313" key="2">
    <source>
        <dbReference type="EMBL" id="RGN93345.1"/>
    </source>
</evidence>
<comment type="caution">
    <text evidence="2">The sequence shown here is derived from an EMBL/GenBank/DDBJ whole genome shotgun (WGS) entry which is preliminary data.</text>
</comment>
<dbReference type="PROSITE" id="PS50943">
    <property type="entry name" value="HTH_CROC1"/>
    <property type="match status" value="1"/>
</dbReference>